<feature type="domain" description="Peptidase M13 C-terminal" evidence="9">
    <location>
        <begin position="472"/>
        <end position="675"/>
    </location>
</feature>
<dbReference type="InterPro" id="IPR000718">
    <property type="entry name" value="Peptidase_M13"/>
</dbReference>
<dbReference type="InterPro" id="IPR042089">
    <property type="entry name" value="Peptidase_M13_dom_2"/>
</dbReference>
<comment type="similarity">
    <text evidence="3">Belongs to the peptidase M13 family.</text>
</comment>
<dbReference type="OrthoDB" id="6475849at2759"/>
<dbReference type="KEGG" id="scac:106096210"/>
<comment type="subcellular location">
    <subcellularLocation>
        <location evidence="2">Cell membrane</location>
        <topology evidence="2">Single-pass type II membrane protein</topology>
    </subcellularLocation>
</comment>
<dbReference type="Gene3D" id="3.40.390.10">
    <property type="entry name" value="Collagenase (Catalytic Domain)"/>
    <property type="match status" value="1"/>
</dbReference>
<evidence type="ECO:0008006" key="13">
    <source>
        <dbReference type="Google" id="ProtNLM"/>
    </source>
</evidence>
<keyword evidence="8" id="KW-0482">Metalloprotease</keyword>
<dbReference type="GO" id="GO:0016485">
    <property type="term" value="P:protein processing"/>
    <property type="evidence" value="ECO:0007669"/>
    <property type="project" value="TreeGrafter"/>
</dbReference>
<feature type="domain" description="Peptidase M13 N-terminal" evidence="10">
    <location>
        <begin position="39"/>
        <end position="409"/>
    </location>
</feature>
<gene>
    <name evidence="11" type="primary">106096210</name>
</gene>
<dbReference type="GO" id="GO:0005886">
    <property type="term" value="C:plasma membrane"/>
    <property type="evidence" value="ECO:0007669"/>
    <property type="project" value="UniProtKB-SubCell"/>
</dbReference>
<dbReference type="Gene3D" id="1.10.1380.10">
    <property type="entry name" value="Neutral endopeptidase , domain2"/>
    <property type="match status" value="1"/>
</dbReference>
<dbReference type="GO" id="GO:0046872">
    <property type="term" value="F:metal ion binding"/>
    <property type="evidence" value="ECO:0007669"/>
    <property type="project" value="UniProtKB-KW"/>
</dbReference>
<keyword evidence="7" id="KW-0862">Zinc</keyword>
<dbReference type="PROSITE" id="PS51885">
    <property type="entry name" value="NEPRILYSIN"/>
    <property type="match status" value="1"/>
</dbReference>
<dbReference type="PRINTS" id="PR00786">
    <property type="entry name" value="NEPRILYSIN"/>
</dbReference>
<keyword evidence="12" id="KW-1185">Reference proteome</keyword>
<dbReference type="VEuPathDB" id="VectorBase:SCAU001625"/>
<evidence type="ECO:0000256" key="5">
    <source>
        <dbReference type="ARBA" id="ARBA00022723"/>
    </source>
</evidence>
<dbReference type="GO" id="GO:0004222">
    <property type="term" value="F:metalloendopeptidase activity"/>
    <property type="evidence" value="ECO:0007669"/>
    <property type="project" value="InterPro"/>
</dbReference>
<keyword evidence="6" id="KW-0378">Hydrolase</keyword>
<evidence type="ECO:0000256" key="6">
    <source>
        <dbReference type="ARBA" id="ARBA00022801"/>
    </source>
</evidence>
<sequence>MIWLVACCAGQQNLGYGRISPRQAKGEQILRHMNLNVNPCDDFYEFACGNWNTYNSAAKLNKSATGLFHSLREERDQKILHLLPLDEPQDTSADRKVKHFYRSCMNLPAFKQFYTAKLIAIMSEFGQMPALAGAAWREDQFDWQQTIAAIANRYGIIIITGTEVSVDFSDNSVNRLYVSEQQLTLESRSIYLEPKNKNFVQGYINSVATKLYLFLGIDINVARQTAAEIVHFETQLAAGTHDPQSLLKLTDLYKLSTFDEVQRQSYPYIDLKRIAQVSLGTLPNYHVYYNVNYLSNLIKTLQRTTKRVVANYIFYQLLNKFMIVIPENQQGLQDMCLKQMKGYFSKNFDNMLYRRYNNEQTEVGVNLMWQDIKAAFIEAMQSPHQYNWIREDTRRYAVEKVRHMKMEIVSYKNTNFEAYFHQMRVDGADYVENIRSLHIMGAQQRRAAIYSPPQPIDLSEKIATTPVNVLIENAVKVPISILQPHYAWDASFANAFNFGILGALLSHELIHGLDIHGRHHDINGNSLDWWDPNSMADFDRRSHCFNKQYQNFIFQGQHLPDMPAQGENIADNGGVRLAYAAYLKWYYNAMASNPQRVNEFMPPVNFGGRKLFFISYAQLWCNDITPSFRRYLASVDNHVPDRFRVIGPLSNFDEFSKLFQCPRGSGMNPHKKCEIY</sequence>
<proteinExistence type="inferred from homology"/>
<evidence type="ECO:0000256" key="7">
    <source>
        <dbReference type="ARBA" id="ARBA00022833"/>
    </source>
</evidence>
<protein>
    <recommendedName>
        <fullName evidence="13">Peptidase M13 C-terminal domain-containing protein</fullName>
    </recommendedName>
</protein>
<dbReference type="CDD" id="cd08662">
    <property type="entry name" value="M13"/>
    <property type="match status" value="1"/>
</dbReference>
<evidence type="ECO:0000259" key="9">
    <source>
        <dbReference type="Pfam" id="PF01431"/>
    </source>
</evidence>
<dbReference type="InterPro" id="IPR024079">
    <property type="entry name" value="MetalloPept_cat_dom_sf"/>
</dbReference>
<evidence type="ECO:0000259" key="10">
    <source>
        <dbReference type="Pfam" id="PF05649"/>
    </source>
</evidence>
<evidence type="ECO:0000256" key="3">
    <source>
        <dbReference type="ARBA" id="ARBA00007357"/>
    </source>
</evidence>
<evidence type="ECO:0000313" key="12">
    <source>
        <dbReference type="Proteomes" id="UP000095300"/>
    </source>
</evidence>
<dbReference type="EnsemblMetazoa" id="SCAU001625-RA">
    <property type="protein sequence ID" value="SCAU001625-PA"/>
    <property type="gene ID" value="SCAU001625"/>
</dbReference>
<reference evidence="11" key="1">
    <citation type="submission" date="2020-05" db="UniProtKB">
        <authorList>
            <consortium name="EnsemblMetazoa"/>
        </authorList>
    </citation>
    <scope>IDENTIFICATION</scope>
    <source>
        <strain evidence="11">USDA</strain>
    </source>
</reference>
<accession>A0A1I8NSI7</accession>
<organism evidence="11 12">
    <name type="scientific">Stomoxys calcitrans</name>
    <name type="common">Stable fly</name>
    <name type="synonym">Conops calcitrans</name>
    <dbReference type="NCBI Taxonomy" id="35570"/>
    <lineage>
        <taxon>Eukaryota</taxon>
        <taxon>Metazoa</taxon>
        <taxon>Ecdysozoa</taxon>
        <taxon>Arthropoda</taxon>
        <taxon>Hexapoda</taxon>
        <taxon>Insecta</taxon>
        <taxon>Pterygota</taxon>
        <taxon>Neoptera</taxon>
        <taxon>Endopterygota</taxon>
        <taxon>Diptera</taxon>
        <taxon>Brachycera</taxon>
        <taxon>Muscomorpha</taxon>
        <taxon>Muscoidea</taxon>
        <taxon>Muscidae</taxon>
        <taxon>Stomoxys</taxon>
    </lineage>
</organism>
<dbReference type="PANTHER" id="PTHR11733:SF238">
    <property type="entry name" value="FI07649P-RELATED"/>
    <property type="match status" value="1"/>
</dbReference>
<evidence type="ECO:0000256" key="4">
    <source>
        <dbReference type="ARBA" id="ARBA00022670"/>
    </source>
</evidence>
<evidence type="ECO:0000256" key="2">
    <source>
        <dbReference type="ARBA" id="ARBA00004401"/>
    </source>
</evidence>
<keyword evidence="4" id="KW-0645">Protease</keyword>
<dbReference type="Pfam" id="PF01431">
    <property type="entry name" value="Peptidase_M13"/>
    <property type="match status" value="1"/>
</dbReference>
<dbReference type="InterPro" id="IPR018497">
    <property type="entry name" value="Peptidase_M13_C"/>
</dbReference>
<dbReference type="Pfam" id="PF05649">
    <property type="entry name" value="Peptidase_M13_N"/>
    <property type="match status" value="1"/>
</dbReference>
<evidence type="ECO:0000256" key="1">
    <source>
        <dbReference type="ARBA" id="ARBA00001947"/>
    </source>
</evidence>
<name>A0A1I8NSI7_STOCA</name>
<dbReference type="InterPro" id="IPR008753">
    <property type="entry name" value="Peptidase_M13_N"/>
</dbReference>
<dbReference type="SUPFAM" id="SSF55486">
    <property type="entry name" value="Metalloproteases ('zincins'), catalytic domain"/>
    <property type="match status" value="1"/>
</dbReference>
<evidence type="ECO:0000256" key="8">
    <source>
        <dbReference type="ARBA" id="ARBA00023049"/>
    </source>
</evidence>
<dbReference type="Proteomes" id="UP000095300">
    <property type="component" value="Unassembled WGS sequence"/>
</dbReference>
<dbReference type="PANTHER" id="PTHR11733">
    <property type="entry name" value="ZINC METALLOPROTEASE FAMILY M13 NEPRILYSIN-RELATED"/>
    <property type="match status" value="1"/>
</dbReference>
<keyword evidence="5" id="KW-0479">Metal-binding</keyword>
<dbReference type="AlphaFoldDB" id="A0A1I8NSI7"/>
<evidence type="ECO:0000313" key="11">
    <source>
        <dbReference type="EnsemblMetazoa" id="SCAU001625-PA"/>
    </source>
</evidence>
<comment type="cofactor">
    <cofactor evidence="1">
        <name>Zn(2+)</name>
        <dbReference type="ChEBI" id="CHEBI:29105"/>
    </cofactor>
</comment>